<dbReference type="AlphaFoldDB" id="A0A1G8E426"/>
<dbReference type="GO" id="GO:0009421">
    <property type="term" value="C:bacterial-type flagellum filament cap"/>
    <property type="evidence" value="ECO:0007669"/>
    <property type="project" value="InterPro"/>
</dbReference>
<keyword evidence="9" id="KW-0282">Flagellum</keyword>
<reference evidence="9 10" key="1">
    <citation type="submission" date="2016-10" db="EMBL/GenBank/DDBJ databases">
        <authorList>
            <person name="de Groot N.N."/>
        </authorList>
    </citation>
    <scope>NUCLEOTIDE SEQUENCE [LARGE SCALE GENOMIC DNA]</scope>
    <source>
        <strain evidence="10">P4B,CCM 7963,CECT 7998,DSM 25260,IBRC-M 10614,KCTC 13821</strain>
    </source>
</reference>
<evidence type="ECO:0000313" key="10">
    <source>
        <dbReference type="Proteomes" id="UP000199017"/>
    </source>
</evidence>
<evidence type="ECO:0000256" key="3">
    <source>
        <dbReference type="ARBA" id="ARBA00011255"/>
    </source>
</evidence>
<feature type="domain" description="Flagellar hook-associated protein 2 N-terminal" evidence="8">
    <location>
        <begin position="8"/>
        <end position="96"/>
    </location>
</feature>
<feature type="region of interest" description="Disordered" evidence="7">
    <location>
        <begin position="69"/>
        <end position="96"/>
    </location>
</feature>
<organism evidence="9 10">
    <name type="scientific">Alteribacillus bidgolensis</name>
    <dbReference type="NCBI Taxonomy" id="930129"/>
    <lineage>
        <taxon>Bacteria</taxon>
        <taxon>Bacillati</taxon>
        <taxon>Bacillota</taxon>
        <taxon>Bacilli</taxon>
        <taxon>Bacillales</taxon>
        <taxon>Bacillaceae</taxon>
        <taxon>Alteribacillus</taxon>
    </lineage>
</organism>
<dbReference type="OrthoDB" id="9776025at2"/>
<evidence type="ECO:0000256" key="6">
    <source>
        <dbReference type="ARBA" id="ARBA00033192"/>
    </source>
</evidence>
<keyword evidence="10" id="KW-1185">Reference proteome</keyword>
<dbReference type="PANTHER" id="PTHR30288">
    <property type="entry name" value="FLAGELLAR CAP/ASSEMBLY PROTEIN FLID"/>
    <property type="match status" value="1"/>
</dbReference>
<keyword evidence="9" id="KW-0969">Cilium</keyword>
<comment type="subcellular location">
    <subcellularLocation>
        <location evidence="1">Bacterial flagellum</location>
    </subcellularLocation>
</comment>
<evidence type="ECO:0000256" key="4">
    <source>
        <dbReference type="ARBA" id="ARBA00023143"/>
    </source>
</evidence>
<dbReference type="InterPro" id="IPR003481">
    <property type="entry name" value="FliD_N"/>
</dbReference>
<feature type="compositionally biased region" description="Polar residues" evidence="7">
    <location>
        <begin position="72"/>
        <end position="96"/>
    </location>
</feature>
<dbReference type="PANTHER" id="PTHR30288:SF0">
    <property type="entry name" value="FLAGELLAR HOOK-ASSOCIATED PROTEIN 2"/>
    <property type="match status" value="1"/>
</dbReference>
<accession>A0A1G8E426</accession>
<dbReference type="Pfam" id="PF02465">
    <property type="entry name" value="FliD_N"/>
    <property type="match status" value="1"/>
</dbReference>
<sequence>MRISGMASGMDIDQMVKDLVRAERVPVDKMVQKRLTLEWQMEEYRSINRLFDEFRNNIFDTVMRRANMGARSASSTDESRITAETSSTAGNASCQI</sequence>
<dbReference type="STRING" id="930129.SAMN05216352_10266"/>
<proteinExistence type="inferred from homology"/>
<evidence type="ECO:0000313" key="9">
    <source>
        <dbReference type="EMBL" id="SDH64688.1"/>
    </source>
</evidence>
<evidence type="ECO:0000256" key="5">
    <source>
        <dbReference type="ARBA" id="ARBA00033074"/>
    </source>
</evidence>
<evidence type="ECO:0000256" key="2">
    <source>
        <dbReference type="ARBA" id="ARBA00009764"/>
    </source>
</evidence>
<evidence type="ECO:0000256" key="1">
    <source>
        <dbReference type="ARBA" id="ARBA00004365"/>
    </source>
</evidence>
<gene>
    <name evidence="9" type="ORF">SAMN05216352_10266</name>
</gene>
<keyword evidence="4" id="KW-0975">Bacterial flagellum</keyword>
<dbReference type="InterPro" id="IPR040026">
    <property type="entry name" value="FliD"/>
</dbReference>
<dbReference type="RefSeq" id="WP_091580929.1">
    <property type="nucleotide sequence ID" value="NZ_FNDU01000002.1"/>
</dbReference>
<keyword evidence="9" id="KW-0966">Cell projection</keyword>
<evidence type="ECO:0000259" key="8">
    <source>
        <dbReference type="Pfam" id="PF02465"/>
    </source>
</evidence>
<name>A0A1G8E426_9BACI</name>
<dbReference type="EMBL" id="FNDU01000002">
    <property type="protein sequence ID" value="SDH64688.1"/>
    <property type="molecule type" value="Genomic_DNA"/>
</dbReference>
<comment type="subunit">
    <text evidence="3">Homopentamer.</text>
</comment>
<dbReference type="Proteomes" id="UP000199017">
    <property type="component" value="Unassembled WGS sequence"/>
</dbReference>
<dbReference type="GO" id="GO:0071973">
    <property type="term" value="P:bacterial-type flagellum-dependent cell motility"/>
    <property type="evidence" value="ECO:0007669"/>
    <property type="project" value="TreeGrafter"/>
</dbReference>
<dbReference type="GO" id="GO:0009424">
    <property type="term" value="C:bacterial-type flagellum hook"/>
    <property type="evidence" value="ECO:0007669"/>
    <property type="project" value="InterPro"/>
</dbReference>
<evidence type="ECO:0000256" key="7">
    <source>
        <dbReference type="SAM" id="MobiDB-lite"/>
    </source>
</evidence>
<protein>
    <recommendedName>
        <fullName evidence="6">Filament cap protein</fullName>
    </recommendedName>
    <alternativeName>
        <fullName evidence="5">Flagellar cap protein</fullName>
    </alternativeName>
</protein>
<comment type="similarity">
    <text evidence="2">Belongs to the FliD family.</text>
</comment>